<keyword evidence="2" id="KW-1185">Reference proteome</keyword>
<dbReference type="AlphaFoldDB" id="A0A8T0JBB6"/>
<dbReference type="PANTHER" id="PTHR33320">
    <property type="entry name" value="METHIONYL-TRNA SYNTHETASE"/>
    <property type="match status" value="1"/>
</dbReference>
<evidence type="ECO:0000313" key="1">
    <source>
        <dbReference type="EMBL" id="KAG0593067.1"/>
    </source>
</evidence>
<dbReference type="Proteomes" id="UP000822688">
    <property type="component" value="Chromosome 1"/>
</dbReference>
<name>A0A8T0JBB6_CERPU</name>
<comment type="caution">
    <text evidence="1">The sequence shown here is derived from an EMBL/GenBank/DDBJ whole genome shotgun (WGS) entry which is preliminary data.</text>
</comment>
<reference evidence="1" key="1">
    <citation type="submission" date="2020-06" db="EMBL/GenBank/DDBJ databases">
        <title>WGS assembly of Ceratodon purpureus strain R40.</title>
        <authorList>
            <person name="Carey S.B."/>
            <person name="Jenkins J."/>
            <person name="Shu S."/>
            <person name="Lovell J.T."/>
            <person name="Sreedasyam A."/>
            <person name="Maumus F."/>
            <person name="Tiley G.P."/>
            <person name="Fernandez-Pozo N."/>
            <person name="Barry K."/>
            <person name="Chen C."/>
            <person name="Wang M."/>
            <person name="Lipzen A."/>
            <person name="Daum C."/>
            <person name="Saski C.A."/>
            <person name="Payton A.C."/>
            <person name="Mcbreen J.C."/>
            <person name="Conrad R.E."/>
            <person name="Kollar L.M."/>
            <person name="Olsson S."/>
            <person name="Huttunen S."/>
            <person name="Landis J.B."/>
            <person name="Wickett N.J."/>
            <person name="Johnson M.G."/>
            <person name="Rensing S.A."/>
            <person name="Grimwood J."/>
            <person name="Schmutz J."/>
            <person name="Mcdaniel S.F."/>
        </authorList>
    </citation>
    <scope>NUCLEOTIDE SEQUENCE</scope>
    <source>
        <strain evidence="1">R40</strain>
    </source>
</reference>
<organism evidence="1 2">
    <name type="scientific">Ceratodon purpureus</name>
    <name type="common">Fire moss</name>
    <name type="synonym">Dicranum purpureum</name>
    <dbReference type="NCBI Taxonomy" id="3225"/>
    <lineage>
        <taxon>Eukaryota</taxon>
        <taxon>Viridiplantae</taxon>
        <taxon>Streptophyta</taxon>
        <taxon>Embryophyta</taxon>
        <taxon>Bryophyta</taxon>
        <taxon>Bryophytina</taxon>
        <taxon>Bryopsida</taxon>
        <taxon>Dicranidae</taxon>
        <taxon>Pseudoditrichales</taxon>
        <taxon>Ditrichaceae</taxon>
        <taxon>Ceratodon</taxon>
    </lineage>
</organism>
<dbReference type="EMBL" id="CM026421">
    <property type="protein sequence ID" value="KAG0593066.1"/>
    <property type="molecule type" value="Genomic_DNA"/>
</dbReference>
<evidence type="ECO:0000313" key="2">
    <source>
        <dbReference type="Proteomes" id="UP000822688"/>
    </source>
</evidence>
<sequence>MFLGCLCVDETRRVTRSKPAPGACGACNGGCSKVRVRRVHRVCFIPVWCSWNREVICTRCRAHLHEY</sequence>
<dbReference type="PANTHER" id="PTHR33320:SF30">
    <property type="entry name" value="OS04G0606200 PROTEIN"/>
    <property type="match status" value="1"/>
</dbReference>
<accession>A0A8T0JBB6</accession>
<proteinExistence type="predicted"/>
<dbReference type="EMBL" id="CM026421">
    <property type="protein sequence ID" value="KAG0593067.1"/>
    <property type="molecule type" value="Genomic_DNA"/>
</dbReference>
<gene>
    <name evidence="1" type="ORF">KC19_1G303100</name>
</gene>
<protein>
    <submittedName>
        <fullName evidence="1">Uncharacterized protein</fullName>
    </submittedName>
</protein>